<feature type="region of interest" description="Disordered" evidence="1">
    <location>
        <begin position="430"/>
        <end position="603"/>
    </location>
</feature>
<sequence length="603" mass="65636">MLKPRTIIAKYLLVYYLICNEGIYHVAGNEGSGAADGQNEGEQGGVVISGQGSSVAKQVAATLSGSDQTHVSPPNGAAQGQGENLSGSAPEESQSSVGDPSSSDSTKKSVTLVHRSNLIELDVSNKADTDKVEYYRKEADKIDVFEAKDSHFFYKIKEGNNVLWESKTEVYPKKAYATLNTSGKTKLRLFYSRKAHIQIDKDNSINLNINYKKSNQCYDYARTDEDSLDSFKCKDGYKIRLLQKGPHVLWAREANKEYAVEIDVFTTKEDKLAIVIYLEGGGRLICFKDNPDSQGKPVFKCEQEEEDIKLVSPMTEQDSSTPELKSAAEYPVSQKTALLQIFTQGSSSPNDTTKYDHEKKGNRDIYTFKDGAKCREIKVGKESLWRSSSDDKYPKKVTHYFNVLNITFNNDEGFIYMKKEGQWEHSIRMSQEDEHTEEVAVPVQNEDVEETLEPEGAPSVSSDPIKIEGTELDDIIIIDNRDKTQPTEASTHTQVADPEEDSGEDIDLSGFDATSTPESTVSDGTTGTATTGGDQDGTTGTTPESGTDGTATTDQDGTTVDQDATATTGDDADGSGTTGGDQDGTSTDADGTSSGTATTVDQV</sequence>
<reference evidence="2" key="1">
    <citation type="submission" date="2022-07" db="EMBL/GenBank/DDBJ databases">
        <title>Evaluation of T. orientalis genome assembly methods using nanopore sequencing and analysis of variation between genomes.</title>
        <authorList>
            <person name="Yam J."/>
            <person name="Micallef M.L."/>
            <person name="Liu M."/>
            <person name="Djordjevic S.P."/>
            <person name="Bogema D.R."/>
            <person name="Jenkins C."/>
        </authorList>
    </citation>
    <scope>NUCLEOTIDE SEQUENCE</scope>
    <source>
        <strain evidence="2">Fish Creek</strain>
    </source>
</reference>
<evidence type="ECO:0000256" key="1">
    <source>
        <dbReference type="SAM" id="MobiDB-lite"/>
    </source>
</evidence>
<feature type="compositionally biased region" description="Low complexity" evidence="1">
    <location>
        <begin position="93"/>
        <end position="104"/>
    </location>
</feature>
<dbReference type="AlphaFoldDB" id="A0A976QS51"/>
<dbReference type="Proteomes" id="UP000244803">
    <property type="component" value="Chromosome 1"/>
</dbReference>
<evidence type="ECO:0000313" key="2">
    <source>
        <dbReference type="EMBL" id="UKJ88532.2"/>
    </source>
</evidence>
<feature type="compositionally biased region" description="Low complexity" evidence="1">
    <location>
        <begin position="583"/>
        <end position="603"/>
    </location>
</feature>
<feature type="compositionally biased region" description="Polar residues" evidence="1">
    <location>
        <begin position="512"/>
        <end position="522"/>
    </location>
</feature>
<accession>A0A976QS51</accession>
<name>A0A976QS51_THEOR</name>
<dbReference type="Pfam" id="PF04385">
    <property type="entry name" value="FAINT"/>
    <property type="match status" value="1"/>
</dbReference>
<proteinExistence type="predicted"/>
<feature type="compositionally biased region" description="Polar residues" evidence="1">
    <location>
        <begin position="61"/>
        <end position="72"/>
    </location>
</feature>
<gene>
    <name evidence="2" type="ORF">MACJ_000976</name>
</gene>
<evidence type="ECO:0000313" key="3">
    <source>
        <dbReference type="Proteomes" id="UP000244803"/>
    </source>
</evidence>
<feature type="compositionally biased region" description="Low complexity" evidence="1">
    <location>
        <begin position="523"/>
        <end position="569"/>
    </location>
</feature>
<protein>
    <submittedName>
        <fullName evidence="2">Uncharacterized protein</fullName>
    </submittedName>
</protein>
<organism evidence="2 3">
    <name type="scientific">Theileria orientalis</name>
    <dbReference type="NCBI Taxonomy" id="68886"/>
    <lineage>
        <taxon>Eukaryota</taxon>
        <taxon>Sar</taxon>
        <taxon>Alveolata</taxon>
        <taxon>Apicomplexa</taxon>
        <taxon>Aconoidasida</taxon>
        <taxon>Piroplasmida</taxon>
        <taxon>Theileriidae</taxon>
        <taxon>Theileria</taxon>
    </lineage>
</organism>
<dbReference type="EMBL" id="CP056065">
    <property type="protein sequence ID" value="UKJ88532.2"/>
    <property type="molecule type" value="Genomic_DNA"/>
</dbReference>
<feature type="compositionally biased region" description="Acidic residues" evidence="1">
    <location>
        <begin position="497"/>
        <end position="507"/>
    </location>
</feature>
<dbReference type="InterPro" id="IPR007480">
    <property type="entry name" value="DUF529"/>
</dbReference>
<feature type="region of interest" description="Disordered" evidence="1">
    <location>
        <begin position="58"/>
        <end position="109"/>
    </location>
</feature>